<evidence type="ECO:0000256" key="2">
    <source>
        <dbReference type="SAM" id="Phobius"/>
    </source>
</evidence>
<sequence>MGNAGRKPDTNPRSRGTVGEGGLQSVLDSTVSPALGATIIIILTVIVSGSAYLCFLKYVCAGCCRTAQVAPSNHPDPSRAEEQATFVGGSFHPLRDAGVPVDVSSYLQNRPSNCLIEPNKLAQYAAAAQSGSSTQFSNQNIGTHSSSNTVTNVGNSWGMNSQGGLGSLQRNLPTTGSWVDYDSDASQSNSGSRLSAGTWPVYGLPPNIHVTKPALTNAGSRHAQSSPTSYPGQTVIPQAGFASAQHHVSSAHSGFGPAHTNFIPVWSGLGYQGGFGTHAVGPHGFPFGHSVGATQGGYGSSPAVGLFTGLSPDQSNLGSKHGRPSLGQRVVSSGLPPAQSAYGSFQGTGLQGGLVSVPTHGIVYPGQLASSTMPAYRQLSTNLLPGYVLGSTSVPSNSFGLTSAQVAGDQSGVATHDIGCRAGHGPARTTVPHVSSGPIHFLAPAPVAASQVDLLPLQGSHGSRQPVQSQGNFLLGSQGGMASAAHTEQQDDFGLSQGGYGSMWTPARLLTNQVDCISKPAVDLTYANPSPTLGWHPLGSVSTRIWPVSSRSPSGQTGDVGTYNYQGNLGTPQTSSSYKGGYIAGQTPGLLGSAQRTSAKEFKPASSYLWPTLSLSSSSSNPLPVASGAELVWSSSQTGAGFSPSGRNLGALGLFQSRGPHVSSGCVPGTSGPSPNARSSGNIGLSRTVLSQDALASQGGSLAQSSRFHSGSAAQGAYGQSATASSSRLASALGLSAPQGGFSLDSRHTVKTVPSTSLGHATDLHTIDGPMKFVHSSMPAVFVCEPSSVGLGPGYQLGDD</sequence>
<name>A0A0P7W6Y4_SCLFO</name>
<evidence type="ECO:0000256" key="1">
    <source>
        <dbReference type="SAM" id="MobiDB-lite"/>
    </source>
</evidence>
<feature type="compositionally biased region" description="Low complexity" evidence="1">
    <location>
        <begin position="142"/>
        <end position="156"/>
    </location>
</feature>
<dbReference type="Proteomes" id="UP000034805">
    <property type="component" value="Unassembled WGS sequence"/>
</dbReference>
<protein>
    <submittedName>
        <fullName evidence="3">Uncharacterized protein</fullName>
    </submittedName>
</protein>
<feature type="region of interest" description="Disordered" evidence="1">
    <location>
        <begin position="135"/>
        <end position="171"/>
    </location>
</feature>
<comment type="caution">
    <text evidence="3">The sequence shown here is derived from an EMBL/GenBank/DDBJ whole genome shotgun (WGS) entry which is preliminary data.</text>
</comment>
<keyword evidence="2" id="KW-1133">Transmembrane helix</keyword>
<feature type="transmembrane region" description="Helical" evidence="2">
    <location>
        <begin position="34"/>
        <end position="55"/>
    </location>
</feature>
<gene>
    <name evidence="3" type="ORF">Z043_123724</name>
</gene>
<dbReference type="EMBL" id="JARO02013936">
    <property type="protein sequence ID" value="KPP58448.1"/>
    <property type="molecule type" value="Genomic_DNA"/>
</dbReference>
<reference evidence="3 4" key="1">
    <citation type="submission" date="2015-08" db="EMBL/GenBank/DDBJ databases">
        <title>The genome of the Asian arowana (Scleropages formosus).</title>
        <authorList>
            <person name="Tan M.H."/>
            <person name="Gan H.M."/>
            <person name="Croft L.J."/>
            <person name="Austin C.M."/>
        </authorList>
    </citation>
    <scope>NUCLEOTIDE SEQUENCE [LARGE SCALE GENOMIC DNA]</scope>
    <source>
        <strain evidence="3">Aro1</strain>
    </source>
</reference>
<feature type="region of interest" description="Disordered" evidence="1">
    <location>
        <begin position="1"/>
        <end position="23"/>
    </location>
</feature>
<dbReference type="AlphaFoldDB" id="A0A0P7W6Y4"/>
<feature type="region of interest" description="Disordered" evidence="1">
    <location>
        <begin position="662"/>
        <end position="683"/>
    </location>
</feature>
<keyword evidence="2" id="KW-0472">Membrane</keyword>
<feature type="compositionally biased region" description="Basic and acidic residues" evidence="1">
    <location>
        <begin position="1"/>
        <end position="12"/>
    </location>
</feature>
<organism evidence="3 4">
    <name type="scientific">Scleropages formosus</name>
    <name type="common">Asian bonytongue</name>
    <name type="synonym">Osteoglossum formosum</name>
    <dbReference type="NCBI Taxonomy" id="113540"/>
    <lineage>
        <taxon>Eukaryota</taxon>
        <taxon>Metazoa</taxon>
        <taxon>Chordata</taxon>
        <taxon>Craniata</taxon>
        <taxon>Vertebrata</taxon>
        <taxon>Euteleostomi</taxon>
        <taxon>Actinopterygii</taxon>
        <taxon>Neopterygii</taxon>
        <taxon>Teleostei</taxon>
        <taxon>Osteoglossocephala</taxon>
        <taxon>Osteoglossomorpha</taxon>
        <taxon>Osteoglossiformes</taxon>
        <taxon>Osteoglossidae</taxon>
        <taxon>Scleropages</taxon>
    </lineage>
</organism>
<feature type="compositionally biased region" description="Polar residues" evidence="1">
    <location>
        <begin position="671"/>
        <end position="683"/>
    </location>
</feature>
<keyword evidence="2" id="KW-0812">Transmembrane</keyword>
<proteinExistence type="predicted"/>
<evidence type="ECO:0000313" key="3">
    <source>
        <dbReference type="EMBL" id="KPP58448.1"/>
    </source>
</evidence>
<evidence type="ECO:0000313" key="4">
    <source>
        <dbReference type="Proteomes" id="UP000034805"/>
    </source>
</evidence>
<accession>A0A0P7W6Y4</accession>